<dbReference type="GO" id="GO:0016787">
    <property type="term" value="F:hydrolase activity"/>
    <property type="evidence" value="ECO:0007669"/>
    <property type="project" value="UniProtKB-KW"/>
</dbReference>
<evidence type="ECO:0000313" key="4">
    <source>
        <dbReference type="Proteomes" id="UP001589858"/>
    </source>
</evidence>
<gene>
    <name evidence="3" type="ORF">ACFFF8_07180</name>
</gene>
<protein>
    <submittedName>
        <fullName evidence="3">Serine hydrolase domain-containing protein</fullName>
        <ecNumber evidence="3">3.-.-.-</ecNumber>
    </submittedName>
</protein>
<evidence type="ECO:0000256" key="1">
    <source>
        <dbReference type="SAM" id="MobiDB-lite"/>
    </source>
</evidence>
<dbReference type="SUPFAM" id="SSF56601">
    <property type="entry name" value="beta-lactamase/transpeptidase-like"/>
    <property type="match status" value="1"/>
</dbReference>
<dbReference type="RefSeq" id="WP_267219567.1">
    <property type="nucleotide sequence ID" value="NZ_JAPCWC010000004.1"/>
</dbReference>
<reference evidence="3 4" key="1">
    <citation type="submission" date="2024-09" db="EMBL/GenBank/DDBJ databases">
        <authorList>
            <person name="Sun Q."/>
            <person name="Mori K."/>
        </authorList>
    </citation>
    <scope>NUCLEOTIDE SEQUENCE [LARGE SCALE GENOMIC DNA]</scope>
    <source>
        <strain evidence="3 4">CICC 11035S</strain>
    </source>
</reference>
<evidence type="ECO:0000313" key="3">
    <source>
        <dbReference type="EMBL" id="MFC0684373.1"/>
    </source>
</evidence>
<sequence>MPVRRPPHILALFLVPALLAPLSGCGKSEPDGPPPPSAESQAAIHDDGGAPRESLGRAIDGLFDETEVGRTDALLIFKRGSIAVERYGAGIKRDTRLQGWGMGQCVTALMIGQLVSDGRLRLDESAPIPEWQRPGDPRGEVTLRQLLQMRSGLRHEESGLPASERASEIARQSDRMRMLFLDGRDDMAAYAEAQPLEARAGTVFENSAATPVILSDLAARVLSPDPTPDRRRVAVGEYLRNRVLLPLGMNSTLVGYDLKGTMIGSAMVHASARDWGKLGEFLRHTGSVQGAQVLPRRWVQFMLSPSPRNTAYGAGVWLNRAKASEAKGEGGATLFPGMAPANAFACVGEYGQYVIGSPDQLLTVVRLGESDRAQETELHDRLGKLLAMFPGGV</sequence>
<dbReference type="InterPro" id="IPR050789">
    <property type="entry name" value="Diverse_Enzym_Activities"/>
</dbReference>
<feature type="domain" description="Beta-lactamase-related" evidence="2">
    <location>
        <begin position="72"/>
        <end position="373"/>
    </location>
</feature>
<comment type="caution">
    <text evidence="3">The sequence shown here is derived from an EMBL/GenBank/DDBJ whole genome shotgun (WGS) entry which is preliminary data.</text>
</comment>
<dbReference type="EMBL" id="JBHLTM010000027">
    <property type="protein sequence ID" value="MFC0684373.1"/>
    <property type="molecule type" value="Genomic_DNA"/>
</dbReference>
<dbReference type="Proteomes" id="UP001589858">
    <property type="component" value="Unassembled WGS sequence"/>
</dbReference>
<accession>A0ABV6S8F5</accession>
<dbReference type="Pfam" id="PF00144">
    <property type="entry name" value="Beta-lactamase"/>
    <property type="match status" value="1"/>
</dbReference>
<dbReference type="EC" id="3.-.-.-" evidence="3"/>
<name>A0ABV6S8F5_9SPHN</name>
<evidence type="ECO:0000259" key="2">
    <source>
        <dbReference type="Pfam" id="PF00144"/>
    </source>
</evidence>
<dbReference type="PANTHER" id="PTHR43283">
    <property type="entry name" value="BETA-LACTAMASE-RELATED"/>
    <property type="match status" value="1"/>
</dbReference>
<feature type="region of interest" description="Disordered" evidence="1">
    <location>
        <begin position="25"/>
        <end position="51"/>
    </location>
</feature>
<keyword evidence="4" id="KW-1185">Reference proteome</keyword>
<dbReference type="InterPro" id="IPR012338">
    <property type="entry name" value="Beta-lactam/transpept-like"/>
</dbReference>
<dbReference type="InterPro" id="IPR001466">
    <property type="entry name" value="Beta-lactam-related"/>
</dbReference>
<dbReference type="PANTHER" id="PTHR43283:SF7">
    <property type="entry name" value="BETA-LACTAMASE-RELATED DOMAIN-CONTAINING PROTEIN"/>
    <property type="match status" value="1"/>
</dbReference>
<proteinExistence type="predicted"/>
<organism evidence="3 4">
    <name type="scientific">Novosphingobium clariflavum</name>
    <dbReference type="NCBI Taxonomy" id="2029884"/>
    <lineage>
        <taxon>Bacteria</taxon>
        <taxon>Pseudomonadati</taxon>
        <taxon>Pseudomonadota</taxon>
        <taxon>Alphaproteobacteria</taxon>
        <taxon>Sphingomonadales</taxon>
        <taxon>Sphingomonadaceae</taxon>
        <taxon>Novosphingobium</taxon>
    </lineage>
</organism>
<keyword evidence="3" id="KW-0378">Hydrolase</keyword>
<dbReference type="Gene3D" id="3.40.710.10">
    <property type="entry name" value="DD-peptidase/beta-lactamase superfamily"/>
    <property type="match status" value="1"/>
</dbReference>